<dbReference type="Proteomes" id="UP000621454">
    <property type="component" value="Unassembled WGS sequence"/>
</dbReference>
<dbReference type="GO" id="GO:0032259">
    <property type="term" value="P:methylation"/>
    <property type="evidence" value="ECO:0007669"/>
    <property type="project" value="UniProtKB-KW"/>
</dbReference>
<keyword evidence="4" id="KW-0540">Nuclease</keyword>
<keyword evidence="4" id="KW-0255">Endonuclease</keyword>
<dbReference type="InterPro" id="IPR012327">
    <property type="entry name" value="MeTrfase_D12"/>
</dbReference>
<evidence type="ECO:0000313" key="4">
    <source>
        <dbReference type="EMBL" id="GGB47698.1"/>
    </source>
</evidence>
<evidence type="ECO:0000256" key="2">
    <source>
        <dbReference type="ARBA" id="ARBA00022679"/>
    </source>
</evidence>
<keyword evidence="2" id="KW-0808">Transferase</keyword>
<evidence type="ECO:0000313" key="5">
    <source>
        <dbReference type="Proteomes" id="UP000621454"/>
    </source>
</evidence>
<organism evidence="4 5">
    <name type="scientific">Gordonia jinhuaensis</name>
    <dbReference type="NCBI Taxonomy" id="1517702"/>
    <lineage>
        <taxon>Bacteria</taxon>
        <taxon>Bacillati</taxon>
        <taxon>Actinomycetota</taxon>
        <taxon>Actinomycetes</taxon>
        <taxon>Mycobacteriales</taxon>
        <taxon>Gordoniaceae</taxon>
        <taxon>Gordonia</taxon>
    </lineage>
</organism>
<dbReference type="RefSeq" id="WP_188588881.1">
    <property type="nucleotide sequence ID" value="NZ_BMGC01000061.1"/>
</dbReference>
<dbReference type="InterPro" id="IPR029063">
    <property type="entry name" value="SAM-dependent_MTases_sf"/>
</dbReference>
<protein>
    <submittedName>
        <fullName evidence="4">Restriction endonuclease subunit M</fullName>
    </submittedName>
</protein>
<dbReference type="Pfam" id="PF02086">
    <property type="entry name" value="MethyltransfD12"/>
    <property type="match status" value="1"/>
</dbReference>
<dbReference type="AlphaFoldDB" id="A0A916TJ02"/>
<keyword evidence="5" id="KW-1185">Reference proteome</keyword>
<reference evidence="4" key="2">
    <citation type="submission" date="2020-09" db="EMBL/GenBank/DDBJ databases">
        <authorList>
            <person name="Sun Q."/>
            <person name="Zhou Y."/>
        </authorList>
    </citation>
    <scope>NUCLEOTIDE SEQUENCE</scope>
    <source>
        <strain evidence="4">CGMCC 1.12827</strain>
    </source>
</reference>
<accession>A0A916TJ02</accession>
<gene>
    <name evidence="4" type="ORF">GCM10011489_38650</name>
</gene>
<dbReference type="PRINTS" id="PR00505">
    <property type="entry name" value="D12N6MTFRASE"/>
</dbReference>
<comment type="caution">
    <text evidence="4">The sequence shown here is derived from an EMBL/GenBank/DDBJ whole genome shotgun (WGS) entry which is preliminary data.</text>
</comment>
<reference evidence="4" key="1">
    <citation type="journal article" date="2014" name="Int. J. Syst. Evol. Microbiol.">
        <title>Complete genome sequence of Corynebacterium casei LMG S-19264T (=DSM 44701T), isolated from a smear-ripened cheese.</title>
        <authorList>
            <consortium name="US DOE Joint Genome Institute (JGI-PGF)"/>
            <person name="Walter F."/>
            <person name="Albersmeier A."/>
            <person name="Kalinowski J."/>
            <person name="Ruckert C."/>
        </authorList>
    </citation>
    <scope>NUCLEOTIDE SEQUENCE</scope>
    <source>
        <strain evidence="4">CGMCC 1.12827</strain>
    </source>
</reference>
<dbReference type="SUPFAM" id="SSF53335">
    <property type="entry name" value="S-adenosyl-L-methionine-dependent methyltransferases"/>
    <property type="match status" value="1"/>
</dbReference>
<keyword evidence="4" id="KW-0378">Hydrolase</keyword>
<evidence type="ECO:0000256" key="1">
    <source>
        <dbReference type="ARBA" id="ARBA00022603"/>
    </source>
</evidence>
<evidence type="ECO:0000256" key="3">
    <source>
        <dbReference type="ARBA" id="ARBA00022691"/>
    </source>
</evidence>
<dbReference type="EMBL" id="BMGC01000061">
    <property type="protein sequence ID" value="GGB47698.1"/>
    <property type="molecule type" value="Genomic_DNA"/>
</dbReference>
<keyword evidence="1" id="KW-0489">Methyltransferase</keyword>
<sequence>MGVRYIGSKVRVAEKIARIVGDPVPNASFVDGFCGTGPVAESVAANGWSVRLNDHLLSSATMAAARLIGEADARFEALGGYANAVSTLNQLDGIDGFIHREYTPASIGHSGVERRYFSVPNGRRLDAVRSNIRLWHEAELISDTENQLLIADLMVAANRVANIAGTYGCFLRDWSPQALHELELAPRRLRPGNTPVELHVGDVSEVPIATDDVVYYDPPYTKRQYAAYYHLLETIAHGDEPEVGGITGLRPWKHLASDFCYRTRALRAITDLMQKTPAKRVLLSYSSEGHVDRPSIEFALCAIGKLTVHELGPIGRYRPNRVANAGSGAVSEYIFELEKASTLVESLA</sequence>
<dbReference type="GO" id="GO:0004519">
    <property type="term" value="F:endonuclease activity"/>
    <property type="evidence" value="ECO:0007669"/>
    <property type="project" value="UniProtKB-KW"/>
</dbReference>
<keyword evidence="3" id="KW-0949">S-adenosyl-L-methionine</keyword>
<dbReference type="GO" id="GO:0009307">
    <property type="term" value="P:DNA restriction-modification system"/>
    <property type="evidence" value="ECO:0007669"/>
    <property type="project" value="InterPro"/>
</dbReference>
<name>A0A916TJ02_9ACTN</name>
<proteinExistence type="predicted"/>
<dbReference type="GO" id="GO:0009007">
    <property type="term" value="F:site-specific DNA-methyltransferase (adenine-specific) activity"/>
    <property type="evidence" value="ECO:0007669"/>
    <property type="project" value="UniProtKB-EC"/>
</dbReference>